<keyword evidence="2 5" id="KW-0240">DNA-directed RNA polymerase</keyword>
<accession>A0A834DCH4</accession>
<evidence type="ECO:0000256" key="4">
    <source>
        <dbReference type="ARBA" id="ARBA00023242"/>
    </source>
</evidence>
<comment type="similarity">
    <text evidence="5">Belongs to the eukaryotic RPC3/POLR3C RNA polymerase subunit family.</text>
</comment>
<dbReference type="FunFam" id="1.10.10.10:FF:000199">
    <property type="entry name" value="DNA-directed RNA polymerase III subunit RPC3"/>
    <property type="match status" value="1"/>
</dbReference>
<dbReference type="AlphaFoldDB" id="A0A834DCH4"/>
<feature type="domain" description="DNA-directed RNA polymerase III subunit RPC3 winged-helix" evidence="6">
    <location>
        <begin position="18"/>
        <end position="75"/>
    </location>
</feature>
<dbReference type="PANTHER" id="PTHR12949:SF0">
    <property type="entry name" value="DNA-DIRECTED RNA POLYMERASE III SUBUNIT RPC3"/>
    <property type="match status" value="1"/>
</dbReference>
<comment type="caution">
    <text evidence="7">The sequence shown here is derived from an EMBL/GenBank/DDBJ whole genome shotgun (WGS) entry which is preliminary data.</text>
</comment>
<dbReference type="InterPro" id="IPR055207">
    <property type="entry name" value="POLR3C_WHD"/>
</dbReference>
<evidence type="ECO:0000256" key="5">
    <source>
        <dbReference type="RuleBase" id="RU367076"/>
    </source>
</evidence>
<proteinExistence type="inferred from homology"/>
<dbReference type="Gene3D" id="1.10.10.10">
    <property type="entry name" value="Winged helix-like DNA-binding domain superfamily/Winged helix DNA-binding domain"/>
    <property type="match status" value="1"/>
</dbReference>
<dbReference type="GO" id="GO:0003697">
    <property type="term" value="F:single-stranded DNA binding"/>
    <property type="evidence" value="ECO:0007669"/>
    <property type="project" value="UniProtKB-UniRule"/>
</dbReference>
<evidence type="ECO:0000313" key="7">
    <source>
        <dbReference type="EMBL" id="KAF6075501.1"/>
    </source>
</evidence>
<dbReference type="GO" id="GO:0005666">
    <property type="term" value="C:RNA polymerase III complex"/>
    <property type="evidence" value="ECO:0007669"/>
    <property type="project" value="UniProtKB-UniRule"/>
</dbReference>
<sequence>MYIINLHKALGSLATASLESVVQERFGSRCARIFRLVLQKKHLEQKQVEDFAMIPAKEAKDMLYKMLSENFISLQVTNNVIIINQQSWTRVRETPEGST</sequence>
<keyword evidence="4 5" id="KW-0539">Nucleus</keyword>
<evidence type="ECO:0000313" key="8">
    <source>
        <dbReference type="Proteomes" id="UP000664940"/>
    </source>
</evidence>
<comment type="function">
    <text evidence="5">DNA-dependent RNA polymerase catalyzes the transcription of DNA into RNA using the four ribonucleoside triphosphates as substrates. Specific core component of RNA polymerase III which synthesizes small RNAs, such as 5S rRNA and tRNAs.</text>
</comment>
<dbReference type="Proteomes" id="UP000664940">
    <property type="component" value="Unassembled WGS sequence"/>
</dbReference>
<protein>
    <recommendedName>
        <fullName evidence="5">DNA-directed RNA polymerase III subunit RPC3</fullName>
        <shortName evidence="5">RNA polymerase III subunit C3</shortName>
    </recommendedName>
</protein>
<keyword evidence="3 5" id="KW-0804">Transcription</keyword>
<dbReference type="InterPro" id="IPR036388">
    <property type="entry name" value="WH-like_DNA-bd_sf"/>
</dbReference>
<organism evidence="7 8">
    <name type="scientific">Phyllostomus discolor</name>
    <name type="common">pale spear-nosed bat</name>
    <dbReference type="NCBI Taxonomy" id="89673"/>
    <lineage>
        <taxon>Eukaryota</taxon>
        <taxon>Metazoa</taxon>
        <taxon>Chordata</taxon>
        <taxon>Craniata</taxon>
        <taxon>Vertebrata</taxon>
        <taxon>Euteleostomi</taxon>
        <taxon>Mammalia</taxon>
        <taxon>Eutheria</taxon>
        <taxon>Laurasiatheria</taxon>
        <taxon>Chiroptera</taxon>
        <taxon>Yangochiroptera</taxon>
        <taxon>Phyllostomidae</taxon>
        <taxon>Phyllostominae</taxon>
        <taxon>Phyllostomus</taxon>
    </lineage>
</organism>
<name>A0A834DCH4_9CHIR</name>
<evidence type="ECO:0000256" key="1">
    <source>
        <dbReference type="ARBA" id="ARBA00004123"/>
    </source>
</evidence>
<dbReference type="InterPro" id="IPR039748">
    <property type="entry name" value="RPC3"/>
</dbReference>
<dbReference type="EMBL" id="JABVXQ010000015">
    <property type="protein sequence ID" value="KAF6075501.1"/>
    <property type="molecule type" value="Genomic_DNA"/>
</dbReference>
<reference evidence="7 8" key="1">
    <citation type="journal article" date="2020" name="Nature">
        <title>Six reference-quality genomes reveal evolution of bat adaptations.</title>
        <authorList>
            <person name="Jebb D."/>
            <person name="Huang Z."/>
            <person name="Pippel M."/>
            <person name="Hughes G.M."/>
            <person name="Lavrichenko K."/>
            <person name="Devanna P."/>
            <person name="Winkler S."/>
            <person name="Jermiin L.S."/>
            <person name="Skirmuntt E.C."/>
            <person name="Katzourakis A."/>
            <person name="Burkitt-Gray L."/>
            <person name="Ray D.A."/>
            <person name="Sullivan K.A.M."/>
            <person name="Roscito J.G."/>
            <person name="Kirilenko B.M."/>
            <person name="Davalos L.M."/>
            <person name="Corthals A.P."/>
            <person name="Power M.L."/>
            <person name="Jones G."/>
            <person name="Ransome R.D."/>
            <person name="Dechmann D.K.N."/>
            <person name="Locatelli A.G."/>
            <person name="Puechmaille S.J."/>
            <person name="Fedrigo O."/>
            <person name="Jarvis E.D."/>
            <person name="Hiller M."/>
            <person name="Vernes S.C."/>
            <person name="Myers E.W."/>
            <person name="Teeling E.C."/>
        </authorList>
    </citation>
    <scope>NUCLEOTIDE SEQUENCE [LARGE SCALE GENOMIC DNA]</scope>
    <source>
        <strain evidence="7">Bat1K_MPI-CBG_1</strain>
    </source>
</reference>
<dbReference type="PANTHER" id="PTHR12949">
    <property type="entry name" value="RNA POLYMERASE III DNA DIRECTED -RELATED"/>
    <property type="match status" value="1"/>
</dbReference>
<gene>
    <name evidence="7" type="ORF">HJG60_015296</name>
</gene>
<comment type="subcellular location">
    <subcellularLocation>
        <location evidence="1 5">Nucleus</location>
    </subcellularLocation>
</comment>
<dbReference type="Pfam" id="PF22536">
    <property type="entry name" value="WHD_POLR3C"/>
    <property type="match status" value="1"/>
</dbReference>
<comment type="subunit">
    <text evidence="5">Component of the RNA polymerase III (Pol III) complex consisting of 17 subunits.</text>
</comment>
<evidence type="ECO:0000256" key="2">
    <source>
        <dbReference type="ARBA" id="ARBA00022478"/>
    </source>
</evidence>
<evidence type="ECO:0000256" key="3">
    <source>
        <dbReference type="ARBA" id="ARBA00023163"/>
    </source>
</evidence>
<evidence type="ECO:0000259" key="6">
    <source>
        <dbReference type="Pfam" id="PF22536"/>
    </source>
</evidence>